<dbReference type="InterPro" id="IPR013520">
    <property type="entry name" value="Ribonucl_H"/>
</dbReference>
<dbReference type="InterPro" id="IPR047021">
    <property type="entry name" value="REXO1/3/4-like"/>
</dbReference>
<evidence type="ECO:0000259" key="9">
    <source>
        <dbReference type="SMART" id="SM00479"/>
    </source>
</evidence>
<evidence type="ECO:0000256" key="1">
    <source>
        <dbReference type="ARBA" id="ARBA00004123"/>
    </source>
</evidence>
<dbReference type="InterPro" id="IPR036397">
    <property type="entry name" value="RNaseH_sf"/>
</dbReference>
<evidence type="ECO:0000256" key="8">
    <source>
        <dbReference type="SAM" id="MobiDB-lite"/>
    </source>
</evidence>
<dbReference type="EMBL" id="JBFDAA010000003">
    <property type="protein sequence ID" value="KAL1138411.1"/>
    <property type="molecule type" value="Genomic_DNA"/>
</dbReference>
<protein>
    <recommendedName>
        <fullName evidence="3">RNA exonuclease 4</fullName>
    </recommendedName>
</protein>
<accession>A0ABD0YRL9</accession>
<dbReference type="Pfam" id="PF00929">
    <property type="entry name" value="RNase_T"/>
    <property type="match status" value="1"/>
</dbReference>
<dbReference type="InterPro" id="IPR037431">
    <property type="entry name" value="REX4_DEDDh_dom"/>
</dbReference>
<dbReference type="GO" id="GO:0004527">
    <property type="term" value="F:exonuclease activity"/>
    <property type="evidence" value="ECO:0007669"/>
    <property type="project" value="UniProtKB-KW"/>
</dbReference>
<name>A0ABD0YRL9_9HEMI</name>
<dbReference type="PANTHER" id="PTHR12801">
    <property type="entry name" value="RNA EXONUCLEASE REXO1 / RECO3 FAMILY MEMBER-RELATED"/>
    <property type="match status" value="1"/>
</dbReference>
<evidence type="ECO:0000313" key="10">
    <source>
        <dbReference type="EMBL" id="KAL1138411.1"/>
    </source>
</evidence>
<keyword evidence="5" id="KW-0378">Hydrolase</keyword>
<evidence type="ECO:0000256" key="5">
    <source>
        <dbReference type="ARBA" id="ARBA00022801"/>
    </source>
</evidence>
<keyword evidence="7" id="KW-0539">Nucleus</keyword>
<keyword evidence="4" id="KW-0540">Nuclease</keyword>
<organism evidence="10 11">
    <name type="scientific">Ranatra chinensis</name>
    <dbReference type="NCBI Taxonomy" id="642074"/>
    <lineage>
        <taxon>Eukaryota</taxon>
        <taxon>Metazoa</taxon>
        <taxon>Ecdysozoa</taxon>
        <taxon>Arthropoda</taxon>
        <taxon>Hexapoda</taxon>
        <taxon>Insecta</taxon>
        <taxon>Pterygota</taxon>
        <taxon>Neoptera</taxon>
        <taxon>Paraneoptera</taxon>
        <taxon>Hemiptera</taxon>
        <taxon>Heteroptera</taxon>
        <taxon>Panheteroptera</taxon>
        <taxon>Nepomorpha</taxon>
        <taxon>Nepidae</taxon>
        <taxon>Ranatrinae</taxon>
        <taxon>Ranatra</taxon>
    </lineage>
</organism>
<dbReference type="GO" id="GO:0005634">
    <property type="term" value="C:nucleus"/>
    <property type="evidence" value="ECO:0007669"/>
    <property type="project" value="UniProtKB-SubCell"/>
</dbReference>
<keyword evidence="6" id="KW-0269">Exonuclease</keyword>
<evidence type="ECO:0000256" key="7">
    <source>
        <dbReference type="ARBA" id="ARBA00023242"/>
    </source>
</evidence>
<evidence type="ECO:0000256" key="2">
    <source>
        <dbReference type="ARBA" id="ARBA00010489"/>
    </source>
</evidence>
<dbReference type="FunFam" id="3.30.420.10:FF:000007">
    <property type="entry name" value="Interferon-stimulated exonuclease gene 20"/>
    <property type="match status" value="1"/>
</dbReference>
<dbReference type="PANTHER" id="PTHR12801:SF158">
    <property type="entry name" value="RNA EXONUCLEASE 4"/>
    <property type="match status" value="1"/>
</dbReference>
<feature type="domain" description="Exonuclease" evidence="9">
    <location>
        <begin position="186"/>
        <end position="344"/>
    </location>
</feature>
<dbReference type="Gene3D" id="3.30.420.10">
    <property type="entry name" value="Ribonuclease H-like superfamily/Ribonuclease H"/>
    <property type="match status" value="1"/>
</dbReference>
<reference evidence="10 11" key="1">
    <citation type="submission" date="2024-07" db="EMBL/GenBank/DDBJ databases">
        <title>Chromosome-level genome assembly of the water stick insect Ranatra chinensis (Heteroptera: Nepidae).</title>
        <authorList>
            <person name="Liu X."/>
        </authorList>
    </citation>
    <scope>NUCLEOTIDE SEQUENCE [LARGE SCALE GENOMIC DNA]</scope>
    <source>
        <strain evidence="10">Cailab_2021Rc</strain>
        <tissue evidence="10">Muscle</tissue>
    </source>
</reference>
<feature type="region of interest" description="Disordered" evidence="8">
    <location>
        <begin position="52"/>
        <end position="88"/>
    </location>
</feature>
<evidence type="ECO:0000313" key="11">
    <source>
        <dbReference type="Proteomes" id="UP001558652"/>
    </source>
</evidence>
<comment type="caution">
    <text evidence="10">The sequence shown here is derived from an EMBL/GenBank/DDBJ whole genome shotgun (WGS) entry which is preliminary data.</text>
</comment>
<dbReference type="SUPFAM" id="SSF53098">
    <property type="entry name" value="Ribonuclease H-like"/>
    <property type="match status" value="1"/>
</dbReference>
<comment type="subcellular location">
    <subcellularLocation>
        <location evidence="1">Nucleus</location>
    </subcellularLocation>
</comment>
<evidence type="ECO:0000256" key="6">
    <source>
        <dbReference type="ARBA" id="ARBA00022839"/>
    </source>
</evidence>
<evidence type="ECO:0000256" key="4">
    <source>
        <dbReference type="ARBA" id="ARBA00022722"/>
    </source>
</evidence>
<dbReference type="SMART" id="SM00479">
    <property type="entry name" value="EXOIII"/>
    <property type="match status" value="1"/>
</dbReference>
<dbReference type="AlphaFoldDB" id="A0ABD0YRL9"/>
<sequence>MTLKPPQKKLLRQVAEKSPVTTTNSKANKVSNLNVPKINSALKDLKINNVTNLNRQPTDSHDRIDLSASVTNNSDNSSRKKKKRKKKILAGASRSVIIKKEDVENKSTTVENKPVSLAKKSNDTKKVNNVADITHKKVTGDCNWNRFLKEQNISSKLVAVVHRKENKNCTKAQDRKVDCKEVKRTKVVGLDCEMVGIGDYGREHMLARVSVVNEHGDCLYDRFVKPRERVVNYRTFVSGVRPEDIENGDDFETVQKAVAEIIKGRRLVGHALRNDLSVLHLSHPKWDIRDTSRFFREQGKGTPGLKKLALEHLGLKIQEGEHSSVQDAQAAVQLYNMYRKQWESGGGNRAANRLKVGKKSTVSHSNLIHAADV</sequence>
<dbReference type="CDD" id="cd06144">
    <property type="entry name" value="REX4_like"/>
    <property type="match status" value="1"/>
</dbReference>
<keyword evidence="11" id="KW-1185">Reference proteome</keyword>
<gene>
    <name evidence="10" type="ORF">AAG570_008475</name>
</gene>
<dbReference type="InterPro" id="IPR012337">
    <property type="entry name" value="RNaseH-like_sf"/>
</dbReference>
<evidence type="ECO:0000256" key="3">
    <source>
        <dbReference type="ARBA" id="ARBA00016937"/>
    </source>
</evidence>
<proteinExistence type="inferred from homology"/>
<comment type="similarity">
    <text evidence="2">Belongs to the REXO4 family.</text>
</comment>
<dbReference type="Proteomes" id="UP001558652">
    <property type="component" value="Unassembled WGS sequence"/>
</dbReference>
<feature type="compositionally biased region" description="Basic residues" evidence="8">
    <location>
        <begin position="79"/>
        <end position="88"/>
    </location>
</feature>